<feature type="compositionally biased region" description="Basic and acidic residues" evidence="2">
    <location>
        <begin position="189"/>
        <end position="198"/>
    </location>
</feature>
<organism evidence="5 6">
    <name type="scientific">Cutaneotrichosporon spelunceum</name>
    <dbReference type="NCBI Taxonomy" id="1672016"/>
    <lineage>
        <taxon>Eukaryota</taxon>
        <taxon>Fungi</taxon>
        <taxon>Dikarya</taxon>
        <taxon>Basidiomycota</taxon>
        <taxon>Agaricomycotina</taxon>
        <taxon>Tremellomycetes</taxon>
        <taxon>Trichosporonales</taxon>
        <taxon>Trichosporonaceae</taxon>
        <taxon>Cutaneotrichosporon</taxon>
    </lineage>
</organism>
<keyword evidence="6" id="KW-1185">Reference proteome</keyword>
<sequence>MKEYTTVTQGRSRRRNAGNRMRELLDKAKQEDQEKDELFAEEADDGEFQEPAPMRDVFLDEFADTDDEAEADDDDEDDESRVRREERMEKKGKGVFNPFVKFRGSGPSGAQATADELASLDPSIDVSKMAPSTLILELRKQRREAKRLHRSEARRSNLRASTLRTEEEVIEREKAEKIALASSKKGRKAQHETGEVRGARPMSQAELIAAALEEEERNKEALTQWLRREEERRELRRVGRKRVRGPRWTFVSRTVGKLVEVVEDTPGVTPGETPAETPAETPVETPAPAEVPVPSELAENAASKPRSDKMDTDEPDKPSETVSDNVPGPVAPPTEPAQSAPAALTPEEGLASASAPAPTARPSPPASSGPTMQPTGPPEPISKPEPSASTDTPTTTPVAPKTATPFAPVPAPNAAGADTDTAPIGPYERNYLILSQVPGGLPAELSLILGDHVDWSDVKVIPARNRPINRKPPTDPLTGLPARYRQPESMVPYANTESYQTLQALLDNRYVWTEGGWWGGGEGDAAAEGVEEIPGWREACCRGWIAGKRVGEERETMEVEGEEVEVDGEEGEDDEVEGDDEGEGEEEVEEEEVEVVGKGKKSRARRPAPKSRSRKKAAPKKAASKAKASGPATAKKTKSKRRR</sequence>
<dbReference type="AlphaFoldDB" id="A0AAD3TNZ1"/>
<name>A0AAD3TNZ1_9TREE</name>
<gene>
    <name evidence="5" type="ORF">CspeluHIS016_0104070</name>
</gene>
<evidence type="ECO:0008006" key="7">
    <source>
        <dbReference type="Google" id="ProtNLM"/>
    </source>
</evidence>
<feature type="region of interest" description="Disordered" evidence="2">
    <location>
        <begin position="180"/>
        <end position="203"/>
    </location>
</feature>
<dbReference type="InterPro" id="IPR013272">
    <property type="entry name" value="Vps72/YL1_C"/>
</dbReference>
<feature type="region of interest" description="Disordered" evidence="2">
    <location>
        <begin position="552"/>
        <end position="643"/>
    </location>
</feature>
<evidence type="ECO:0000256" key="2">
    <source>
        <dbReference type="SAM" id="MobiDB-lite"/>
    </source>
</evidence>
<feature type="compositionally biased region" description="Acidic residues" evidence="2">
    <location>
        <begin position="558"/>
        <end position="594"/>
    </location>
</feature>
<evidence type="ECO:0000259" key="4">
    <source>
        <dbReference type="Pfam" id="PF08265"/>
    </source>
</evidence>
<feature type="compositionally biased region" description="Basic residues" evidence="2">
    <location>
        <begin position="598"/>
        <end position="624"/>
    </location>
</feature>
<dbReference type="Pfam" id="PF08265">
    <property type="entry name" value="YL1_C"/>
    <property type="match status" value="1"/>
</dbReference>
<proteinExistence type="inferred from homology"/>
<accession>A0AAD3TNZ1</accession>
<evidence type="ECO:0000259" key="3">
    <source>
        <dbReference type="Pfam" id="PF05764"/>
    </source>
</evidence>
<feature type="compositionally biased region" description="Basic and acidic residues" evidence="2">
    <location>
        <begin position="20"/>
        <end position="38"/>
    </location>
</feature>
<feature type="compositionally biased region" description="Basic and acidic residues" evidence="2">
    <location>
        <begin position="80"/>
        <end position="90"/>
    </location>
</feature>
<feature type="region of interest" description="Disordered" evidence="2">
    <location>
        <begin position="1"/>
        <end position="90"/>
    </location>
</feature>
<dbReference type="InterPro" id="IPR046757">
    <property type="entry name" value="YL1_N"/>
</dbReference>
<feature type="compositionally biased region" description="Low complexity" evidence="2">
    <location>
        <begin position="625"/>
        <end position="634"/>
    </location>
</feature>
<feature type="compositionally biased region" description="Basic and acidic residues" evidence="2">
    <location>
        <begin position="305"/>
        <end position="319"/>
    </location>
</feature>
<dbReference type="Proteomes" id="UP001222932">
    <property type="component" value="Unassembled WGS sequence"/>
</dbReference>
<feature type="compositionally biased region" description="Acidic residues" evidence="2">
    <location>
        <begin position="39"/>
        <end position="48"/>
    </location>
</feature>
<feature type="domain" description="Vps72/YL1 N-terminal" evidence="3">
    <location>
        <begin position="11"/>
        <end position="252"/>
    </location>
</feature>
<dbReference type="EMBL" id="BTCM01000001">
    <property type="protein sequence ID" value="GMK53821.1"/>
    <property type="molecule type" value="Genomic_DNA"/>
</dbReference>
<protein>
    <recommendedName>
        <fullName evidence="7">Vps72/YL1 C-terminal domain-containing protein</fullName>
    </recommendedName>
</protein>
<feature type="region of interest" description="Disordered" evidence="2">
    <location>
        <begin position="262"/>
        <end position="422"/>
    </location>
</feature>
<comment type="caution">
    <text evidence="5">The sequence shown here is derived from an EMBL/GenBank/DDBJ whole genome shotgun (WGS) entry which is preliminary data.</text>
</comment>
<comment type="similarity">
    <text evidence="1">Belongs to the VPS72/YL1 family.</text>
</comment>
<feature type="compositionally biased region" description="Acidic residues" evidence="2">
    <location>
        <begin position="59"/>
        <end position="79"/>
    </location>
</feature>
<dbReference type="GO" id="GO:0005634">
    <property type="term" value="C:nucleus"/>
    <property type="evidence" value="ECO:0007669"/>
    <property type="project" value="TreeGrafter"/>
</dbReference>
<evidence type="ECO:0000313" key="6">
    <source>
        <dbReference type="Proteomes" id="UP001222932"/>
    </source>
</evidence>
<feature type="region of interest" description="Disordered" evidence="2">
    <location>
        <begin position="145"/>
        <end position="167"/>
    </location>
</feature>
<dbReference type="PANTHER" id="PTHR13275">
    <property type="entry name" value="YL-1 PROTEIN TRANSCRIPTION FACTOR-LIKE 1"/>
    <property type="match status" value="1"/>
</dbReference>
<evidence type="ECO:0000313" key="5">
    <source>
        <dbReference type="EMBL" id="GMK53821.1"/>
    </source>
</evidence>
<dbReference type="Pfam" id="PF05764">
    <property type="entry name" value="YL1"/>
    <property type="match status" value="1"/>
</dbReference>
<reference evidence="5" key="1">
    <citation type="journal article" date="2023" name="BMC Genomics">
        <title>Chromosome-level genome assemblies of Cutaneotrichosporon spp. (Trichosporonales, Basidiomycota) reveal imbalanced evolution between nucleotide sequences and chromosome synteny.</title>
        <authorList>
            <person name="Kobayashi Y."/>
            <person name="Kayamori A."/>
            <person name="Aoki K."/>
            <person name="Shiwa Y."/>
            <person name="Matsutani M."/>
            <person name="Fujita N."/>
            <person name="Sugita T."/>
            <person name="Iwasaki W."/>
            <person name="Tanaka N."/>
            <person name="Takashima M."/>
        </authorList>
    </citation>
    <scope>NUCLEOTIDE SEQUENCE</scope>
    <source>
        <strain evidence="5">HIS016</strain>
    </source>
</reference>
<reference evidence="5" key="2">
    <citation type="submission" date="2023-06" db="EMBL/GenBank/DDBJ databases">
        <authorList>
            <person name="Kobayashi Y."/>
            <person name="Kayamori A."/>
            <person name="Aoki K."/>
            <person name="Shiwa Y."/>
            <person name="Fujita N."/>
            <person name="Sugita T."/>
            <person name="Iwasaki W."/>
            <person name="Tanaka N."/>
            <person name="Takashima M."/>
        </authorList>
    </citation>
    <scope>NUCLEOTIDE SEQUENCE</scope>
    <source>
        <strain evidence="5">HIS016</strain>
    </source>
</reference>
<dbReference type="PANTHER" id="PTHR13275:SF4">
    <property type="entry name" value="VACUOLAR PROTEIN SORTING-ASSOCIATED PROTEIN 72 HOMOLOG"/>
    <property type="match status" value="1"/>
</dbReference>
<feature type="compositionally biased region" description="Low complexity" evidence="2">
    <location>
        <begin position="384"/>
        <end position="406"/>
    </location>
</feature>
<feature type="compositionally biased region" description="Low complexity" evidence="2">
    <location>
        <begin position="265"/>
        <end position="294"/>
    </location>
</feature>
<feature type="domain" description="Vps72/YL1 C-terminal" evidence="4">
    <location>
        <begin position="476"/>
        <end position="502"/>
    </location>
</feature>
<evidence type="ECO:0000256" key="1">
    <source>
        <dbReference type="ARBA" id="ARBA00006832"/>
    </source>
</evidence>